<dbReference type="EMBL" id="JAGSSW010000001">
    <property type="protein sequence ID" value="MBR8462959.1"/>
    <property type="molecule type" value="Genomic_DNA"/>
</dbReference>
<proteinExistence type="predicted"/>
<dbReference type="InterPro" id="IPR015927">
    <property type="entry name" value="Peptidase_S24_S26A/B/C"/>
</dbReference>
<dbReference type="InterPro" id="IPR036286">
    <property type="entry name" value="LexA/Signal_pep-like_sf"/>
</dbReference>
<reference evidence="2 3" key="1">
    <citation type="submission" date="2021-04" db="EMBL/GenBank/DDBJ databases">
        <title>Molecular and phenotypic characterization and identification of bacterial isolates recovered from the Anatolian ground squirrels (Spermophilus xanthoprymnus) and which have the potential to form a new species in the Campylobacter genus.</title>
        <authorList>
            <person name="Aydin F."/>
            <person name="Abay S."/>
            <person name="Kayman T."/>
            <person name="Karakaya E."/>
            <person name="Mustak H.K."/>
            <person name="Mustak I.B."/>
            <person name="Bilgin N."/>
            <person name="Duzler A."/>
            <person name="Sahin O."/>
            <person name="Guran O."/>
            <person name="Saticioglu I.B."/>
        </authorList>
    </citation>
    <scope>NUCLEOTIDE SEQUENCE [LARGE SCALE GENOMIC DNA]</scope>
    <source>
        <strain evidence="3">faydin-G24</strain>
    </source>
</reference>
<evidence type="ECO:0000313" key="3">
    <source>
        <dbReference type="Proteomes" id="UP000682951"/>
    </source>
</evidence>
<organism evidence="2 3">
    <name type="scientific">Campylobacter anatolicus</name>
    <dbReference type="NCBI Taxonomy" id="2829105"/>
    <lineage>
        <taxon>Bacteria</taxon>
        <taxon>Pseudomonadati</taxon>
        <taxon>Campylobacterota</taxon>
        <taxon>Epsilonproteobacteria</taxon>
        <taxon>Campylobacterales</taxon>
        <taxon>Campylobacteraceae</taxon>
        <taxon>Campylobacter</taxon>
    </lineage>
</organism>
<sequence length="216" mass="23872">MKYIDLMVSMIENGYNISEISLKKWLQPKSTLRPSISGISAMAQALGLNFSDIVEMDEAASNIFGVATMGVKFIPIIGVASCGRPEMSFNDDINESIPYPKNLWNKNLYAVRACGESMSPEIDNGDVVVCDKMATIKNGDLVHYTLFNDAAIKIYYKDDMKNIKLIPRNQSPAFMTVNIMHNDDGLLENFTATKVVCITKSDTDSRLARLKAVGLA</sequence>
<gene>
    <name evidence="2" type="ORF">KDD93_00010</name>
</gene>
<dbReference type="SUPFAM" id="SSF51306">
    <property type="entry name" value="LexA/Signal peptidase"/>
    <property type="match status" value="1"/>
</dbReference>
<accession>A0ABS5HFB3</accession>
<dbReference type="CDD" id="cd06529">
    <property type="entry name" value="S24_LexA-like"/>
    <property type="match status" value="1"/>
</dbReference>
<dbReference type="Pfam" id="PF00717">
    <property type="entry name" value="Peptidase_S24"/>
    <property type="match status" value="1"/>
</dbReference>
<dbReference type="Proteomes" id="UP000682951">
    <property type="component" value="Unassembled WGS sequence"/>
</dbReference>
<name>A0ABS5HFB3_9BACT</name>
<keyword evidence="3" id="KW-1185">Reference proteome</keyword>
<dbReference type="Gene3D" id="2.10.109.10">
    <property type="entry name" value="Umud Fragment, subunit A"/>
    <property type="match status" value="1"/>
</dbReference>
<dbReference type="InterPro" id="IPR039418">
    <property type="entry name" value="LexA-like"/>
</dbReference>
<feature type="domain" description="Peptidase S24/S26A/S26B/S26C" evidence="1">
    <location>
        <begin position="75"/>
        <end position="172"/>
    </location>
</feature>
<evidence type="ECO:0000259" key="1">
    <source>
        <dbReference type="Pfam" id="PF00717"/>
    </source>
</evidence>
<protein>
    <recommendedName>
        <fullName evidence="1">Peptidase S24/S26A/S26B/S26C domain-containing protein</fullName>
    </recommendedName>
</protein>
<comment type="caution">
    <text evidence="2">The sequence shown here is derived from an EMBL/GenBank/DDBJ whole genome shotgun (WGS) entry which is preliminary data.</text>
</comment>
<evidence type="ECO:0000313" key="2">
    <source>
        <dbReference type="EMBL" id="MBR8462959.1"/>
    </source>
</evidence>